<dbReference type="AlphaFoldDB" id="A0A2G3DTK7"/>
<feature type="region of interest" description="Disordered" evidence="1">
    <location>
        <begin position="1"/>
        <end position="20"/>
    </location>
</feature>
<dbReference type="EMBL" id="PDYF01000031">
    <property type="protein sequence ID" value="PHU34223.1"/>
    <property type="molecule type" value="Genomic_DNA"/>
</dbReference>
<dbReference type="Proteomes" id="UP000225889">
    <property type="component" value="Unassembled WGS sequence"/>
</dbReference>
<name>A0A2G3DTK7_9FIRM</name>
<evidence type="ECO:0000256" key="1">
    <source>
        <dbReference type="SAM" id="MobiDB-lite"/>
    </source>
</evidence>
<evidence type="ECO:0000313" key="3">
    <source>
        <dbReference type="Proteomes" id="UP000225889"/>
    </source>
</evidence>
<reference evidence="2 3" key="2">
    <citation type="submission" date="2017-10" db="EMBL/GenBank/DDBJ databases">
        <authorList>
            <person name="Banno H."/>
            <person name="Chua N.-H."/>
        </authorList>
    </citation>
    <scope>NUCLEOTIDE SEQUENCE [LARGE SCALE GENOMIC DNA]</scope>
    <source>
        <strain evidence="2 3">JK626</strain>
    </source>
</reference>
<comment type="caution">
    <text evidence="2">The sequence shown here is derived from an EMBL/GenBank/DDBJ whole genome shotgun (WGS) entry which is preliminary data.</text>
</comment>
<protein>
    <submittedName>
        <fullName evidence="2">Uncharacterized protein</fullName>
    </submittedName>
</protein>
<reference evidence="2 3" key="1">
    <citation type="submission" date="2017-10" db="EMBL/GenBank/DDBJ databases">
        <title>Resolving the taxonomy of Roseburia spp., Eubacterium rectale and Agathobacter spp. through phylogenomic analysis.</title>
        <authorList>
            <person name="Sheridan P.O."/>
            <person name="Walker A.W."/>
            <person name="Duncan S.H."/>
            <person name="Scott K.P."/>
            <person name="Toole P.W.O."/>
            <person name="Luis P."/>
            <person name="Flint H.J."/>
        </authorList>
    </citation>
    <scope>NUCLEOTIDE SEQUENCE [LARGE SCALE GENOMIC DNA]</scope>
    <source>
        <strain evidence="2 3">JK626</strain>
    </source>
</reference>
<organism evidence="2 3">
    <name type="scientific">Pseudobutyrivibrio ruminis</name>
    <dbReference type="NCBI Taxonomy" id="46206"/>
    <lineage>
        <taxon>Bacteria</taxon>
        <taxon>Bacillati</taxon>
        <taxon>Bacillota</taxon>
        <taxon>Clostridia</taxon>
        <taxon>Lachnospirales</taxon>
        <taxon>Lachnospiraceae</taxon>
        <taxon>Pseudobutyrivibrio</taxon>
    </lineage>
</organism>
<accession>A0A2G3DTK7</accession>
<proteinExistence type="predicted"/>
<evidence type="ECO:0000313" key="2">
    <source>
        <dbReference type="EMBL" id="PHU34223.1"/>
    </source>
</evidence>
<sequence length="76" mass="8432">MGPFLAGPSRPRSARAPQTTRYASKEGLEIGFADGKTAEGSLFCMQFVYTVYRAKLPIKIAIFQILYVGTGIFRIR</sequence>
<gene>
    <name evidence="2" type="ORF">CSX01_11700</name>
</gene>